<comment type="caution">
    <text evidence="2">The sequence shown here is derived from an EMBL/GenBank/DDBJ whole genome shotgun (WGS) entry which is preliminary data.</text>
</comment>
<feature type="transmembrane region" description="Helical" evidence="1">
    <location>
        <begin position="118"/>
        <end position="138"/>
    </location>
</feature>
<name>A0ABN2KDK5_9MICC</name>
<keyword evidence="3" id="KW-1185">Reference proteome</keyword>
<feature type="transmembrane region" description="Helical" evidence="1">
    <location>
        <begin position="57"/>
        <end position="77"/>
    </location>
</feature>
<evidence type="ECO:0000313" key="2">
    <source>
        <dbReference type="EMBL" id="GAA1753665.1"/>
    </source>
</evidence>
<keyword evidence="1" id="KW-0472">Membrane</keyword>
<organism evidence="2 3">
    <name type="scientific">Kocuria aegyptia</name>
    <dbReference type="NCBI Taxonomy" id="330943"/>
    <lineage>
        <taxon>Bacteria</taxon>
        <taxon>Bacillati</taxon>
        <taxon>Actinomycetota</taxon>
        <taxon>Actinomycetes</taxon>
        <taxon>Micrococcales</taxon>
        <taxon>Micrococcaceae</taxon>
        <taxon>Kocuria</taxon>
    </lineage>
</organism>
<feature type="transmembrane region" description="Helical" evidence="1">
    <location>
        <begin position="84"/>
        <end position="103"/>
    </location>
</feature>
<evidence type="ECO:0008006" key="4">
    <source>
        <dbReference type="Google" id="ProtNLM"/>
    </source>
</evidence>
<reference evidence="2 3" key="1">
    <citation type="journal article" date="2019" name="Int. J. Syst. Evol. Microbiol.">
        <title>The Global Catalogue of Microorganisms (GCM) 10K type strain sequencing project: providing services to taxonomists for standard genome sequencing and annotation.</title>
        <authorList>
            <consortium name="The Broad Institute Genomics Platform"/>
            <consortium name="The Broad Institute Genome Sequencing Center for Infectious Disease"/>
            <person name="Wu L."/>
            <person name="Ma J."/>
        </authorList>
    </citation>
    <scope>NUCLEOTIDE SEQUENCE [LARGE SCALE GENOMIC DNA]</scope>
    <source>
        <strain evidence="2 3">JCM 14735</strain>
    </source>
</reference>
<keyword evidence="1" id="KW-0812">Transmembrane</keyword>
<evidence type="ECO:0000313" key="3">
    <source>
        <dbReference type="Proteomes" id="UP001501204"/>
    </source>
</evidence>
<gene>
    <name evidence="2" type="ORF">GCM10009767_10890</name>
</gene>
<feature type="transmembrane region" description="Helical" evidence="1">
    <location>
        <begin position="28"/>
        <end position="45"/>
    </location>
</feature>
<sequence length="150" mass="16759">MATTAAPQLTHPNDRGPGSELPLYRLHLMRAGYALMGVGLVIFRVPDLFVHEEPWPLKEGVVVCMLTAMAVLALLGLRHPVKLLPILLFEVAWKLIWLPVVALPKMLAGDMDAETMEVLASCTLVVIIVAVIPWGYVWRHYITAKGDRWR</sequence>
<accession>A0ABN2KDK5</accession>
<keyword evidence="1" id="KW-1133">Transmembrane helix</keyword>
<dbReference type="Proteomes" id="UP001501204">
    <property type="component" value="Unassembled WGS sequence"/>
</dbReference>
<dbReference type="RefSeq" id="WP_344120504.1">
    <property type="nucleotide sequence ID" value="NZ_BAAAOA010000013.1"/>
</dbReference>
<proteinExistence type="predicted"/>
<dbReference type="EMBL" id="BAAAOA010000013">
    <property type="protein sequence ID" value="GAA1753665.1"/>
    <property type="molecule type" value="Genomic_DNA"/>
</dbReference>
<protein>
    <recommendedName>
        <fullName evidence="4">LrgA family protein</fullName>
    </recommendedName>
</protein>
<evidence type="ECO:0000256" key="1">
    <source>
        <dbReference type="SAM" id="Phobius"/>
    </source>
</evidence>